<evidence type="ECO:0000313" key="4">
    <source>
        <dbReference type="Proteomes" id="UP000215450"/>
    </source>
</evidence>
<proteinExistence type="predicted"/>
<dbReference type="PANTHER" id="PTHR11102">
    <property type="entry name" value="SEL-1-LIKE PROTEIN"/>
    <property type="match status" value="1"/>
</dbReference>
<dbReference type="OrthoDB" id="9792653at2"/>
<dbReference type="Pfam" id="PF08238">
    <property type="entry name" value="Sel1"/>
    <property type="match status" value="5"/>
</dbReference>
<accession>A0A238TCQ1</accession>
<dbReference type="EMBL" id="FXUV01000020">
    <property type="protein sequence ID" value="SMQ12399.1"/>
    <property type="molecule type" value="Genomic_DNA"/>
</dbReference>
<dbReference type="RefSeq" id="WP_095062616.1">
    <property type="nucleotide sequence ID" value="NZ_CP123447.1"/>
</dbReference>
<dbReference type="AlphaFoldDB" id="A0A238TCQ1"/>
<keyword evidence="1" id="KW-0472">Membrane</keyword>
<reference evidence="4" key="2">
    <citation type="submission" date="2017-06" db="EMBL/GenBank/DDBJ databases">
        <authorList>
            <person name="Laurent S."/>
        </authorList>
    </citation>
    <scope>NUCLEOTIDE SEQUENCE [LARGE SCALE GENOMIC DNA]</scope>
</reference>
<dbReference type="Gene3D" id="1.25.40.10">
    <property type="entry name" value="Tetratricopeptide repeat domain"/>
    <property type="match status" value="2"/>
</dbReference>
<reference evidence="3" key="3">
    <citation type="submission" date="2017-06" db="EMBL/GenBank/DDBJ databases">
        <authorList>
            <person name="Kim H.J."/>
            <person name="Triplett B.A."/>
        </authorList>
    </citation>
    <scope>NUCLEOTIDE SEQUENCE [LARGE SCALE GENOMIC DNA]</scope>
    <source>
        <strain evidence="3">Kingella_eburonensis</strain>
    </source>
</reference>
<dbReference type="InterPro" id="IPR050767">
    <property type="entry name" value="Sel1_AlgK"/>
</dbReference>
<reference evidence="2" key="1">
    <citation type="submission" date="2017-05" db="EMBL/GenBank/DDBJ databases">
        <authorList>
            <person name="Song R."/>
            <person name="Chenine A.L."/>
            <person name="Ruprecht R.M."/>
        </authorList>
    </citation>
    <scope>NUCLEOTIDE SEQUENCE</scope>
    <source>
        <strain evidence="2">Kingella_eburonensis</strain>
    </source>
</reference>
<keyword evidence="1" id="KW-1133">Transmembrane helix</keyword>
<keyword evidence="1" id="KW-0812">Transmembrane</keyword>
<protein>
    <submittedName>
        <fullName evidence="3">Sel1 repeat protein</fullName>
    </submittedName>
</protein>
<dbReference type="Proteomes" id="UP000215450">
    <property type="component" value="Unassembled WGS sequence"/>
</dbReference>
<organism evidence="3 4">
    <name type="scientific">Kingella negevensis</name>
    <dbReference type="NCBI Taxonomy" id="1522312"/>
    <lineage>
        <taxon>Bacteria</taxon>
        <taxon>Pseudomonadati</taxon>
        <taxon>Pseudomonadota</taxon>
        <taxon>Betaproteobacteria</taxon>
        <taxon>Neisseriales</taxon>
        <taxon>Neisseriaceae</taxon>
        <taxon>Kingella</taxon>
    </lineage>
</organism>
<dbReference type="InterPro" id="IPR006597">
    <property type="entry name" value="Sel1-like"/>
</dbReference>
<evidence type="ECO:0000313" key="2">
    <source>
        <dbReference type="EMBL" id="SMQ12399.1"/>
    </source>
</evidence>
<dbReference type="EMBL" id="FXUV02000023">
    <property type="protein sequence ID" value="SNB69262.1"/>
    <property type="molecule type" value="Genomic_DNA"/>
</dbReference>
<dbReference type="STRING" id="1522312.GCA_900177895_00626"/>
<gene>
    <name evidence="3" type="ORF">KEBURONENSIS_01266</name>
    <name evidence="2" type="ORF">KEBURONENSIS_01298</name>
</gene>
<dbReference type="SMART" id="SM00671">
    <property type="entry name" value="SEL1"/>
    <property type="match status" value="4"/>
</dbReference>
<keyword evidence="4" id="KW-1185">Reference proteome</keyword>
<evidence type="ECO:0000256" key="1">
    <source>
        <dbReference type="SAM" id="Phobius"/>
    </source>
</evidence>
<dbReference type="PANTHER" id="PTHR11102:SF160">
    <property type="entry name" value="ERAD-ASSOCIATED E3 UBIQUITIN-PROTEIN LIGASE COMPONENT HRD3"/>
    <property type="match status" value="1"/>
</dbReference>
<dbReference type="SUPFAM" id="SSF81901">
    <property type="entry name" value="HCP-like"/>
    <property type="match status" value="2"/>
</dbReference>
<evidence type="ECO:0000313" key="3">
    <source>
        <dbReference type="EMBL" id="SNB69262.1"/>
    </source>
</evidence>
<dbReference type="InterPro" id="IPR011990">
    <property type="entry name" value="TPR-like_helical_dom_sf"/>
</dbReference>
<name>A0A238TCQ1_9NEIS</name>
<feature type="transmembrane region" description="Helical" evidence="1">
    <location>
        <begin position="16"/>
        <end position="34"/>
    </location>
</feature>
<sequence>MYLPEKPPYEQKKSPFNGAIIAALIIVPFAFLTMKTAISSKSTRATSQPENAQVPWYAKKPDAGTFERAHQGDRKAQFLVGRYYMHQDDWENAVKWYTLSANQGHPKSQNNLGLAFLEGRDVPKNAVISCKYMKLSYEQMRTPESADNVAVCHDQQGKGTPADMRIAFEHYLAAAEGGIAQAQFAVGEMYYRDEGTDKRQPEKAVYWYRKAAEQEYVKAIADLAKMHWRGDELPVRKENAIAA</sequence>